<dbReference type="Proteomes" id="UP001596409">
    <property type="component" value="Unassembled WGS sequence"/>
</dbReference>
<sequence>MLTPCIAGPLPDRGGRPLAEFTQDVFGSLPRADQRRWAGVYLSGLLNTPGRKTMKRIALQVSGVEAAGQALQQFITSSPWDWREPRAALARAAARCLPDHAWVTGTFVSEKRGGRSVGVHRRFVPELGATVNCQVGVGLFLASDEEAIPVDWSLVLDGGWCDDAALRRRARIPDTVGAASAWERAVGMADAADALSGAGRAPLVADLTSTGDLADVTAATAYGNREILARVRPDQPVAPARRVGSPVPGAVSTAEQLLGRGGTGRPRGLPGRYAGGGGPLRLRSAPVHLPGARQAVPGAAPPLYRLFSLGHPGGADEPQYWLSTLRRRDTGYVLSLMRRVRVVRSTVRVLGEGFGLTDFEGRSFPGWHHHMTMVSAAYTYSRLSRPVTDRLSA</sequence>
<accession>A0ABW2DR80</accession>
<feature type="domain" description="Transposase IS701-like DDE" evidence="1">
    <location>
        <begin position="25"/>
        <end position="246"/>
    </location>
</feature>
<gene>
    <name evidence="2" type="ORF">ACFQMH_00475</name>
</gene>
<organism evidence="2 3">
    <name type="scientific">Streptomyces viridiviolaceus</name>
    <dbReference type="NCBI Taxonomy" id="68282"/>
    <lineage>
        <taxon>Bacteria</taxon>
        <taxon>Bacillati</taxon>
        <taxon>Actinomycetota</taxon>
        <taxon>Actinomycetes</taxon>
        <taxon>Kitasatosporales</taxon>
        <taxon>Streptomycetaceae</taxon>
        <taxon>Streptomyces</taxon>
    </lineage>
</organism>
<evidence type="ECO:0000259" key="1">
    <source>
        <dbReference type="Pfam" id="PF13546"/>
    </source>
</evidence>
<dbReference type="EMBL" id="JBHSYM010000001">
    <property type="protein sequence ID" value="MFC7010214.1"/>
    <property type="molecule type" value="Genomic_DNA"/>
</dbReference>
<protein>
    <submittedName>
        <fullName evidence="2">IS701 family transposase</fullName>
    </submittedName>
</protein>
<name>A0ABW2DR80_9ACTN</name>
<proteinExistence type="predicted"/>
<reference evidence="3" key="1">
    <citation type="journal article" date="2019" name="Int. J. Syst. Evol. Microbiol.">
        <title>The Global Catalogue of Microorganisms (GCM) 10K type strain sequencing project: providing services to taxonomists for standard genome sequencing and annotation.</title>
        <authorList>
            <consortium name="The Broad Institute Genomics Platform"/>
            <consortium name="The Broad Institute Genome Sequencing Center for Infectious Disease"/>
            <person name="Wu L."/>
            <person name="Ma J."/>
        </authorList>
    </citation>
    <scope>NUCLEOTIDE SEQUENCE [LARGE SCALE GENOMIC DNA]</scope>
    <source>
        <strain evidence="3">JCM 4855</strain>
    </source>
</reference>
<dbReference type="PANTHER" id="PTHR33627">
    <property type="entry name" value="TRANSPOSASE"/>
    <property type="match status" value="1"/>
</dbReference>
<evidence type="ECO:0000313" key="2">
    <source>
        <dbReference type="EMBL" id="MFC7010214.1"/>
    </source>
</evidence>
<dbReference type="InterPro" id="IPR039365">
    <property type="entry name" value="IS701-like"/>
</dbReference>
<dbReference type="InterPro" id="IPR038721">
    <property type="entry name" value="IS701-like_DDE_dom"/>
</dbReference>
<dbReference type="RefSeq" id="WP_189870952.1">
    <property type="nucleotide sequence ID" value="NZ_BMWA01000007.1"/>
</dbReference>
<keyword evidence="3" id="KW-1185">Reference proteome</keyword>
<dbReference type="PANTHER" id="PTHR33627:SF1">
    <property type="entry name" value="TRANSPOSASE"/>
    <property type="match status" value="1"/>
</dbReference>
<evidence type="ECO:0000313" key="3">
    <source>
        <dbReference type="Proteomes" id="UP001596409"/>
    </source>
</evidence>
<dbReference type="Pfam" id="PF13546">
    <property type="entry name" value="DDE_5"/>
    <property type="match status" value="1"/>
</dbReference>
<comment type="caution">
    <text evidence="2">The sequence shown here is derived from an EMBL/GenBank/DDBJ whole genome shotgun (WGS) entry which is preliminary data.</text>
</comment>